<evidence type="ECO:0000313" key="5">
    <source>
        <dbReference type="Proteomes" id="UP000325614"/>
    </source>
</evidence>
<dbReference type="AlphaFoldDB" id="A0A5P9JRM1"/>
<dbReference type="InterPro" id="IPR000182">
    <property type="entry name" value="GNAT_dom"/>
</dbReference>
<organism evidence="4 5">
    <name type="scientific">Microvirga thermotolerans</name>
    <dbReference type="NCBI Taxonomy" id="2651334"/>
    <lineage>
        <taxon>Bacteria</taxon>
        <taxon>Pseudomonadati</taxon>
        <taxon>Pseudomonadota</taxon>
        <taxon>Alphaproteobacteria</taxon>
        <taxon>Hyphomicrobiales</taxon>
        <taxon>Methylobacteriaceae</taxon>
        <taxon>Microvirga</taxon>
    </lineage>
</organism>
<dbReference type="EMBL" id="CP045423">
    <property type="protein sequence ID" value="QFU15402.1"/>
    <property type="molecule type" value="Genomic_DNA"/>
</dbReference>
<dbReference type="SUPFAM" id="SSF55729">
    <property type="entry name" value="Acyl-CoA N-acyltransferases (Nat)"/>
    <property type="match status" value="1"/>
</dbReference>
<dbReference type="GO" id="GO:0003700">
    <property type="term" value="F:DNA-binding transcription factor activity"/>
    <property type="evidence" value="ECO:0007669"/>
    <property type="project" value="InterPro"/>
</dbReference>
<keyword evidence="5" id="KW-1185">Reference proteome</keyword>
<dbReference type="RefSeq" id="WP_152585048.1">
    <property type="nucleotide sequence ID" value="NZ_CP045423.1"/>
</dbReference>
<dbReference type="GO" id="GO:0008080">
    <property type="term" value="F:N-acetyltransferase activity"/>
    <property type="evidence" value="ECO:0007669"/>
    <property type="project" value="InterPro"/>
</dbReference>
<keyword evidence="1 4" id="KW-0808">Transferase</keyword>
<evidence type="ECO:0000259" key="3">
    <source>
        <dbReference type="PROSITE" id="PS51186"/>
    </source>
</evidence>
<protein>
    <submittedName>
        <fullName evidence="4">GNAT family N-acetyltransferase</fullName>
    </submittedName>
</protein>
<dbReference type="CDD" id="cd00090">
    <property type="entry name" value="HTH_ARSR"/>
    <property type="match status" value="1"/>
</dbReference>
<reference evidence="4 5" key="1">
    <citation type="submission" date="2019-10" db="EMBL/GenBank/DDBJ databases">
        <title>Isolation, Identification of Microvirga thermotolerans HR1, a novel thermophilic bacterium and Comparative Genomics of the genus Microvirga.</title>
        <authorList>
            <person name="Li J."/>
            <person name="Zhang W."/>
            <person name="Lin M."/>
            <person name="Wang J."/>
        </authorList>
    </citation>
    <scope>NUCLEOTIDE SEQUENCE [LARGE SCALE GENOMIC DNA]</scope>
    <source>
        <strain evidence="4 5">HR1</strain>
    </source>
</reference>
<dbReference type="Gene3D" id="3.40.630.30">
    <property type="match status" value="1"/>
</dbReference>
<evidence type="ECO:0000259" key="2">
    <source>
        <dbReference type="PROSITE" id="PS50995"/>
    </source>
</evidence>
<dbReference type="InterPro" id="IPR036388">
    <property type="entry name" value="WH-like_DNA-bd_sf"/>
</dbReference>
<feature type="domain" description="HTH marR-type" evidence="2">
    <location>
        <begin position="7"/>
        <end position="142"/>
    </location>
</feature>
<dbReference type="Pfam" id="PF00583">
    <property type="entry name" value="Acetyltransf_1"/>
    <property type="match status" value="1"/>
</dbReference>
<dbReference type="SUPFAM" id="SSF46785">
    <property type="entry name" value="Winged helix' DNA-binding domain"/>
    <property type="match status" value="1"/>
</dbReference>
<feature type="domain" description="N-acetyltransferase" evidence="3">
    <location>
        <begin position="154"/>
        <end position="310"/>
    </location>
</feature>
<dbReference type="PANTHER" id="PTHR13947:SF37">
    <property type="entry name" value="LD18367P"/>
    <property type="match status" value="1"/>
</dbReference>
<dbReference type="PANTHER" id="PTHR13947">
    <property type="entry name" value="GNAT FAMILY N-ACETYLTRANSFERASE"/>
    <property type="match status" value="1"/>
</dbReference>
<proteinExistence type="predicted"/>
<dbReference type="Gene3D" id="1.10.10.10">
    <property type="entry name" value="Winged helix-like DNA-binding domain superfamily/Winged helix DNA-binding domain"/>
    <property type="match status" value="1"/>
</dbReference>
<dbReference type="SMART" id="SM00347">
    <property type="entry name" value="HTH_MARR"/>
    <property type="match status" value="1"/>
</dbReference>
<dbReference type="InterPro" id="IPR000835">
    <property type="entry name" value="HTH_MarR-typ"/>
</dbReference>
<name>A0A5P9JRM1_9HYPH</name>
<dbReference type="PROSITE" id="PS51186">
    <property type="entry name" value="GNAT"/>
    <property type="match status" value="1"/>
</dbReference>
<gene>
    <name evidence="4" type="ORF">GDR74_03735</name>
</gene>
<dbReference type="InterPro" id="IPR016181">
    <property type="entry name" value="Acyl_CoA_acyltransferase"/>
</dbReference>
<dbReference type="Proteomes" id="UP000325614">
    <property type="component" value="Chromosome"/>
</dbReference>
<dbReference type="PROSITE" id="PS50995">
    <property type="entry name" value="HTH_MARR_2"/>
    <property type="match status" value="1"/>
</dbReference>
<dbReference type="InterPro" id="IPR011991">
    <property type="entry name" value="ArsR-like_HTH"/>
</dbReference>
<dbReference type="InterPro" id="IPR050769">
    <property type="entry name" value="NAT_camello-type"/>
</dbReference>
<accession>A0A5P9JRM1</accession>
<dbReference type="CDD" id="cd04301">
    <property type="entry name" value="NAT_SF"/>
    <property type="match status" value="1"/>
</dbReference>
<sequence>MRHSTSADDRVAAIRRFTRFYTRRLGVLREGLLGSPFTLTEARVLYELANRSNPTAGELCQDLDLDPGYLSRILKRFEEQGLIRRERSASDGRQQHLSLTDRGREAFAPLDRQSREQIAALLAPLPEADRDRLVSAMRFVEERLDGGAAAEAPVVLRPHRPGDMGWIVHRHGVLYAREYGWDETFEALVAEIVAGFVRTFDPARERCWIAERDGAILGSIFIVRQSDDVAKLRLLYVEPEARGLGLGRRLVDEAIRFSRDKGYRQIALWTNDILHAARGIYAKAGFRLVSAEAHRSFGHDLVGENWVLDL</sequence>
<dbReference type="InterPro" id="IPR036390">
    <property type="entry name" value="WH_DNA-bd_sf"/>
</dbReference>
<evidence type="ECO:0000313" key="4">
    <source>
        <dbReference type="EMBL" id="QFU15402.1"/>
    </source>
</evidence>
<evidence type="ECO:0000256" key="1">
    <source>
        <dbReference type="ARBA" id="ARBA00022679"/>
    </source>
</evidence>
<dbReference type="KEGG" id="mico:GDR74_03735"/>
<dbReference type="Pfam" id="PF12802">
    <property type="entry name" value="MarR_2"/>
    <property type="match status" value="1"/>
</dbReference>